<evidence type="ECO:0000313" key="3">
    <source>
        <dbReference type="Proteomes" id="UP000176204"/>
    </source>
</evidence>
<name>A0A1C7PF70_9BACT</name>
<gene>
    <name evidence="2" type="ORF">PYTT_0208</name>
</gene>
<keyword evidence="1" id="KW-0472">Membrane</keyword>
<dbReference type="KEGG" id="agl:PYTT_0208"/>
<protein>
    <submittedName>
        <fullName evidence="2">Uncharacterized protein</fullName>
    </submittedName>
</protein>
<feature type="transmembrane region" description="Helical" evidence="1">
    <location>
        <begin position="65"/>
        <end position="87"/>
    </location>
</feature>
<evidence type="ECO:0000256" key="1">
    <source>
        <dbReference type="SAM" id="Phobius"/>
    </source>
</evidence>
<sequence length="146" mass="16449">MQTAETSSLQHIRQRLMAGSIELAPLAALPFVQYPWPIPIACAILPFILRQLVKPPILRKRLTESINLLLTLQFLNLIGYILVPILLTQIFNFPQAALFAMWAAIPFTLFIAYTIAACTALRFLQALSGKSPCKWGGFHWLTDNNR</sequence>
<keyword evidence="1" id="KW-0812">Transmembrane</keyword>
<reference evidence="3" key="1">
    <citation type="submission" date="2016-09" db="EMBL/GenBank/DDBJ databases">
        <authorList>
            <person name="Koehorst J."/>
        </authorList>
    </citation>
    <scope>NUCLEOTIDE SEQUENCE [LARGE SCALE GENOMIC DNA]</scope>
</reference>
<accession>A0A1C7PF70</accession>
<dbReference type="RefSeq" id="WP_067772450.1">
    <property type="nucleotide sequence ID" value="NZ_LIGX01000002.1"/>
</dbReference>
<organism evidence="2 3">
    <name type="scientific">Akkermansia glycaniphila</name>
    <dbReference type="NCBI Taxonomy" id="1679444"/>
    <lineage>
        <taxon>Bacteria</taxon>
        <taxon>Pseudomonadati</taxon>
        <taxon>Verrucomicrobiota</taxon>
        <taxon>Verrucomicrobiia</taxon>
        <taxon>Verrucomicrobiales</taxon>
        <taxon>Akkermansiaceae</taxon>
        <taxon>Akkermansia</taxon>
    </lineage>
</organism>
<proteinExistence type="predicted"/>
<dbReference type="EMBL" id="LT629973">
    <property type="protein sequence ID" value="SEH71920.1"/>
    <property type="molecule type" value="Genomic_DNA"/>
</dbReference>
<evidence type="ECO:0000313" key="2">
    <source>
        <dbReference type="EMBL" id="SEH71920.1"/>
    </source>
</evidence>
<dbReference type="AlphaFoldDB" id="A0A1C7PF70"/>
<feature type="transmembrane region" description="Helical" evidence="1">
    <location>
        <begin position="99"/>
        <end position="124"/>
    </location>
</feature>
<keyword evidence="1" id="KW-1133">Transmembrane helix</keyword>
<feature type="transmembrane region" description="Helical" evidence="1">
    <location>
        <begin position="34"/>
        <end position="53"/>
    </location>
</feature>
<keyword evidence="3" id="KW-1185">Reference proteome</keyword>
<dbReference type="Proteomes" id="UP000176204">
    <property type="component" value="Chromosome I"/>
</dbReference>
<dbReference type="STRING" id="1679444.PYTT_0208"/>